<organism evidence="2 3">
    <name type="scientific">Limosilactobacillus antri DSM 16041</name>
    <dbReference type="NCBI Taxonomy" id="525309"/>
    <lineage>
        <taxon>Bacteria</taxon>
        <taxon>Bacillati</taxon>
        <taxon>Bacillota</taxon>
        <taxon>Bacilli</taxon>
        <taxon>Lactobacillales</taxon>
        <taxon>Lactobacillaceae</taxon>
        <taxon>Limosilactobacillus</taxon>
    </lineage>
</organism>
<feature type="compositionally biased region" description="Polar residues" evidence="1">
    <location>
        <begin position="13"/>
        <end position="24"/>
    </location>
</feature>
<dbReference type="AlphaFoldDB" id="C8P5W8"/>
<comment type="caution">
    <text evidence="2">The sequence shown here is derived from an EMBL/GenBank/DDBJ whole genome shotgun (WGS) entry which is preliminary data.</text>
</comment>
<dbReference type="HOGENOM" id="CLU_3217656_0_0_9"/>
<sequence>MPVPSRRNEGENALNQPATTQCGNHSGEIVIASGAGTLKTPAAN</sequence>
<reference evidence="2 3" key="1">
    <citation type="submission" date="2009-09" db="EMBL/GenBank/DDBJ databases">
        <authorList>
            <person name="Qin X."/>
            <person name="Bachman B."/>
            <person name="Battles P."/>
            <person name="Bell A."/>
            <person name="Bess C."/>
            <person name="Bickham C."/>
            <person name="Chaboub L."/>
            <person name="Chen D."/>
            <person name="Coyle M."/>
            <person name="Deiros D.R."/>
            <person name="Dinh H."/>
            <person name="Forbes L."/>
            <person name="Fowler G."/>
            <person name="Francisco L."/>
            <person name="Fu Q."/>
            <person name="Gubbala S."/>
            <person name="Hale W."/>
            <person name="Han Y."/>
            <person name="Hemphill L."/>
            <person name="Highlander S.K."/>
            <person name="Hirani K."/>
            <person name="Hogues M."/>
            <person name="Jackson L."/>
            <person name="Jakkamsetti A."/>
            <person name="Javaid M."/>
            <person name="Jiang H."/>
            <person name="Korchina V."/>
            <person name="Kovar C."/>
            <person name="Lara F."/>
            <person name="Lee S."/>
            <person name="Mata R."/>
            <person name="Mathew T."/>
            <person name="Moen C."/>
            <person name="Morales K."/>
            <person name="Munidasa M."/>
            <person name="Nazareth L."/>
            <person name="Ngo R."/>
            <person name="Nguyen L."/>
            <person name="Okwuonu G."/>
            <person name="Ongeri F."/>
            <person name="Patil S."/>
            <person name="Petrosino J."/>
            <person name="Pham C."/>
            <person name="Pham P."/>
            <person name="Pu L.-L."/>
            <person name="Puazo M."/>
            <person name="Raj R."/>
            <person name="Reid J."/>
            <person name="Rouhana J."/>
            <person name="Saada N."/>
            <person name="Shang Y."/>
            <person name="Simmons D."/>
            <person name="Thornton R."/>
            <person name="Warren J."/>
            <person name="Weissenberger G."/>
            <person name="Zhang J."/>
            <person name="Zhang L."/>
            <person name="Zhou C."/>
            <person name="Zhu D."/>
            <person name="Muzny D."/>
            <person name="Worley K."/>
            <person name="Gibbs R."/>
        </authorList>
    </citation>
    <scope>NUCLEOTIDE SEQUENCE [LARGE SCALE GENOMIC DNA]</scope>
    <source>
        <strain evidence="2 3">DSM 16041</strain>
    </source>
</reference>
<feature type="region of interest" description="Disordered" evidence="1">
    <location>
        <begin position="1"/>
        <end position="25"/>
    </location>
</feature>
<gene>
    <name evidence="2" type="ORF">HMPREF0494_0712</name>
</gene>
<evidence type="ECO:0000313" key="2">
    <source>
        <dbReference type="EMBL" id="EEW54054.1"/>
    </source>
</evidence>
<dbReference type="Proteomes" id="UP000003675">
    <property type="component" value="Unassembled WGS sequence"/>
</dbReference>
<proteinExistence type="predicted"/>
<accession>C8P5W8</accession>
<dbReference type="EMBL" id="ACLL01000018">
    <property type="protein sequence ID" value="EEW54054.1"/>
    <property type="molecule type" value="Genomic_DNA"/>
</dbReference>
<evidence type="ECO:0000313" key="3">
    <source>
        <dbReference type="Proteomes" id="UP000003675"/>
    </source>
</evidence>
<feature type="compositionally biased region" description="Basic and acidic residues" evidence="1">
    <location>
        <begin position="1"/>
        <end position="10"/>
    </location>
</feature>
<protein>
    <submittedName>
        <fullName evidence="2">Uncharacterized protein</fullName>
    </submittedName>
</protein>
<evidence type="ECO:0000256" key="1">
    <source>
        <dbReference type="SAM" id="MobiDB-lite"/>
    </source>
</evidence>
<name>C8P5W8_9LACO</name>